<gene>
    <name evidence="3" type="ORF">SSA02_15230</name>
</gene>
<sequence length="142" mass="14575">MGIFSTIMSKIFGHADAAPASGSTGSAGAASSGATPSGATSASGGATNAAPPTAPGAPVDVEAVLTRLASGKGQTLNWRTSIVDLLKLLDMDSSLDARKHLAQELHYTESTDDTATMNVWLIRQVMQKLAENGGKVPEDLRH</sequence>
<feature type="domain" description="DUF3597" evidence="2">
    <location>
        <begin position="3"/>
        <end position="137"/>
    </location>
</feature>
<keyword evidence="4" id="KW-1185">Reference proteome</keyword>
<evidence type="ECO:0000259" key="2">
    <source>
        <dbReference type="Pfam" id="PF12200"/>
    </source>
</evidence>
<dbReference type="OrthoDB" id="9812045at2"/>
<comment type="caution">
    <text evidence="3">The sequence shown here is derived from an EMBL/GenBank/DDBJ whole genome shotgun (WGS) entry which is preliminary data.</text>
</comment>
<dbReference type="Pfam" id="PF12200">
    <property type="entry name" value="DUF3597"/>
    <property type="match status" value="1"/>
</dbReference>
<protein>
    <recommendedName>
        <fullName evidence="2">DUF3597 domain-containing protein</fullName>
    </recommendedName>
</protein>
<dbReference type="AlphaFoldDB" id="A0A511BPW1"/>
<dbReference type="Proteomes" id="UP000321405">
    <property type="component" value="Unassembled WGS sequence"/>
</dbReference>
<evidence type="ECO:0000256" key="1">
    <source>
        <dbReference type="SAM" id="MobiDB-lite"/>
    </source>
</evidence>
<dbReference type="EMBL" id="BJVC01000003">
    <property type="protein sequence ID" value="GEL02360.1"/>
    <property type="molecule type" value="Genomic_DNA"/>
</dbReference>
<dbReference type="RefSeq" id="WP_147093460.1">
    <property type="nucleotide sequence ID" value="NZ_BJVC01000003.1"/>
</dbReference>
<reference evidence="3 4" key="1">
    <citation type="submission" date="2019-07" db="EMBL/GenBank/DDBJ databases">
        <title>Whole genome shotgun sequence of Swaminathania salitolerans NBRC 104436.</title>
        <authorList>
            <person name="Hosoyama A."/>
            <person name="Uohara A."/>
            <person name="Ohji S."/>
            <person name="Ichikawa N."/>
        </authorList>
    </citation>
    <scope>NUCLEOTIDE SEQUENCE [LARGE SCALE GENOMIC DNA]</scope>
    <source>
        <strain evidence="3 4">NBRC 104436</strain>
    </source>
</reference>
<dbReference type="SUPFAM" id="SSF158634">
    <property type="entry name" value="RPA2825-like"/>
    <property type="match status" value="1"/>
</dbReference>
<evidence type="ECO:0000313" key="3">
    <source>
        <dbReference type="EMBL" id="GEL02360.1"/>
    </source>
</evidence>
<accession>A0A511BPW1</accession>
<organism evidence="3 4">
    <name type="scientific">Swaminathania salitolerans</name>
    <dbReference type="NCBI Taxonomy" id="182838"/>
    <lineage>
        <taxon>Bacteria</taxon>
        <taxon>Pseudomonadati</taxon>
        <taxon>Pseudomonadota</taxon>
        <taxon>Alphaproteobacteria</taxon>
        <taxon>Acetobacterales</taxon>
        <taxon>Acetobacteraceae</taxon>
        <taxon>Swaminathania</taxon>
    </lineage>
</organism>
<feature type="compositionally biased region" description="Low complexity" evidence="1">
    <location>
        <begin position="22"/>
        <end position="51"/>
    </location>
</feature>
<proteinExistence type="predicted"/>
<evidence type="ECO:0000313" key="4">
    <source>
        <dbReference type="Proteomes" id="UP000321405"/>
    </source>
</evidence>
<name>A0A511BPW1_9PROT</name>
<dbReference type="InterPro" id="IPR022016">
    <property type="entry name" value="DUF3597"/>
</dbReference>
<feature type="region of interest" description="Disordered" evidence="1">
    <location>
        <begin position="22"/>
        <end position="57"/>
    </location>
</feature>